<evidence type="ECO:0000313" key="1">
    <source>
        <dbReference type="EMBL" id="VYT18023.1"/>
    </source>
</evidence>
<gene>
    <name evidence="1" type="ORF">AMLFYP55_00970</name>
</gene>
<dbReference type="GeneID" id="84023438"/>
<dbReference type="AlphaFoldDB" id="A0A6N2UM07"/>
<accession>A0A6N2UM07</accession>
<dbReference type="EMBL" id="CACRSS010000016">
    <property type="protein sequence ID" value="VYT18023.1"/>
    <property type="molecule type" value="Genomic_DNA"/>
</dbReference>
<name>A0A6N2UM07_9BACT</name>
<sequence length="99" mass="11733">MMYLTKSQMDKMDALFDAQELPDTFPEDMEYAFMDLLAPEMTLERYLAMPEQERKKWWINCDTQPAAPTGFTDPENGEEIYATHYYFEPASPEILDRIY</sequence>
<organism evidence="1">
    <name type="scientific">Akkermansia muciniphila</name>
    <dbReference type="NCBI Taxonomy" id="239935"/>
    <lineage>
        <taxon>Bacteria</taxon>
        <taxon>Pseudomonadati</taxon>
        <taxon>Verrucomicrobiota</taxon>
        <taxon>Verrucomicrobiia</taxon>
        <taxon>Verrucomicrobiales</taxon>
        <taxon>Akkermansiaceae</taxon>
        <taxon>Akkermansia</taxon>
    </lineage>
</organism>
<dbReference type="RefSeq" id="WP_102728076.1">
    <property type="nucleotide sequence ID" value="NZ_CACRSS010000016.1"/>
</dbReference>
<protein>
    <submittedName>
        <fullName evidence="1">Uncharacterized protein</fullName>
    </submittedName>
</protein>
<proteinExistence type="predicted"/>
<reference evidence="1" key="1">
    <citation type="submission" date="2019-11" db="EMBL/GenBank/DDBJ databases">
        <authorList>
            <person name="Feng L."/>
        </authorList>
    </citation>
    <scope>NUCLEOTIDE SEQUENCE</scope>
    <source>
        <strain evidence="1">AMuciniphilaLFYP55</strain>
    </source>
</reference>